<dbReference type="RefSeq" id="WP_131578393.1">
    <property type="nucleotide sequence ID" value="NZ_CBCSAJ010000106.1"/>
</dbReference>
<protein>
    <recommendedName>
        <fullName evidence="3">YCII-related domain-containing protein</fullName>
    </recommendedName>
</protein>
<evidence type="ECO:0000313" key="2">
    <source>
        <dbReference type="Proteomes" id="UP001597302"/>
    </source>
</evidence>
<dbReference type="Proteomes" id="UP001597302">
    <property type="component" value="Unassembled WGS sequence"/>
</dbReference>
<proteinExistence type="predicted"/>
<keyword evidence="2" id="KW-1185">Reference proteome</keyword>
<evidence type="ECO:0008006" key="3">
    <source>
        <dbReference type="Google" id="ProtNLM"/>
    </source>
</evidence>
<dbReference type="EMBL" id="JBHTOQ010000022">
    <property type="protein sequence ID" value="MFD1482012.1"/>
    <property type="molecule type" value="Genomic_DNA"/>
</dbReference>
<reference evidence="2" key="1">
    <citation type="journal article" date="2019" name="Int. J. Syst. Evol. Microbiol.">
        <title>The Global Catalogue of Microorganisms (GCM) 10K type strain sequencing project: providing services to taxonomists for standard genome sequencing and annotation.</title>
        <authorList>
            <consortium name="The Broad Institute Genomics Platform"/>
            <consortium name="The Broad Institute Genome Sequencing Center for Infectious Disease"/>
            <person name="Wu L."/>
            <person name="Ma J."/>
        </authorList>
    </citation>
    <scope>NUCLEOTIDE SEQUENCE [LARGE SCALE GENOMIC DNA]</scope>
    <source>
        <strain evidence="2">CCM 8875</strain>
    </source>
</reference>
<accession>A0ABW4DW70</accession>
<sequence length="70" mass="7359">MAKFVIAMGAAPHLKLSASGDDFHASGPFMAFDSHDAAFDFVAAQTETPPLQGVRAVIVEDLALEDEAPD</sequence>
<organism evidence="1 2">
    <name type="scientific">Paracoccus nototheniae</name>
    <dbReference type="NCBI Taxonomy" id="2489002"/>
    <lineage>
        <taxon>Bacteria</taxon>
        <taxon>Pseudomonadati</taxon>
        <taxon>Pseudomonadota</taxon>
        <taxon>Alphaproteobacteria</taxon>
        <taxon>Rhodobacterales</taxon>
        <taxon>Paracoccaceae</taxon>
        <taxon>Paracoccus</taxon>
    </lineage>
</organism>
<gene>
    <name evidence="1" type="ORF">ACFQ5P_11965</name>
</gene>
<evidence type="ECO:0000313" key="1">
    <source>
        <dbReference type="EMBL" id="MFD1482012.1"/>
    </source>
</evidence>
<name>A0ABW4DW70_9RHOB</name>
<comment type="caution">
    <text evidence="1">The sequence shown here is derived from an EMBL/GenBank/DDBJ whole genome shotgun (WGS) entry which is preliminary data.</text>
</comment>